<gene>
    <name evidence="2" type="ORF">RchiOBHm_Chr2g0125731</name>
</gene>
<evidence type="ECO:0000313" key="3">
    <source>
        <dbReference type="Proteomes" id="UP000238479"/>
    </source>
</evidence>
<accession>A0A2P6RTP5</accession>
<dbReference type="Gramene" id="PRQ49782">
    <property type="protein sequence ID" value="PRQ49782"/>
    <property type="gene ID" value="RchiOBHm_Chr2g0125731"/>
</dbReference>
<dbReference type="Proteomes" id="UP000238479">
    <property type="component" value="Chromosome 2"/>
</dbReference>
<feature type="chain" id="PRO_5015171957" evidence="1">
    <location>
        <begin position="19"/>
        <end position="40"/>
    </location>
</feature>
<dbReference type="AlphaFoldDB" id="A0A2P6RTP5"/>
<organism evidence="2 3">
    <name type="scientific">Rosa chinensis</name>
    <name type="common">China rose</name>
    <dbReference type="NCBI Taxonomy" id="74649"/>
    <lineage>
        <taxon>Eukaryota</taxon>
        <taxon>Viridiplantae</taxon>
        <taxon>Streptophyta</taxon>
        <taxon>Embryophyta</taxon>
        <taxon>Tracheophyta</taxon>
        <taxon>Spermatophyta</taxon>
        <taxon>Magnoliopsida</taxon>
        <taxon>eudicotyledons</taxon>
        <taxon>Gunneridae</taxon>
        <taxon>Pentapetalae</taxon>
        <taxon>rosids</taxon>
        <taxon>fabids</taxon>
        <taxon>Rosales</taxon>
        <taxon>Rosaceae</taxon>
        <taxon>Rosoideae</taxon>
        <taxon>Rosoideae incertae sedis</taxon>
        <taxon>Rosa</taxon>
    </lineage>
</organism>
<keyword evidence="1" id="KW-0732">Signal</keyword>
<evidence type="ECO:0000256" key="1">
    <source>
        <dbReference type="SAM" id="SignalP"/>
    </source>
</evidence>
<feature type="signal peptide" evidence="1">
    <location>
        <begin position="1"/>
        <end position="18"/>
    </location>
</feature>
<protein>
    <submittedName>
        <fullName evidence="2">Uncharacterized protein</fullName>
    </submittedName>
</protein>
<comment type="caution">
    <text evidence="2">The sequence shown here is derived from an EMBL/GenBank/DDBJ whole genome shotgun (WGS) entry which is preliminary data.</text>
</comment>
<dbReference type="EMBL" id="PDCK01000040">
    <property type="protein sequence ID" value="PRQ49782.1"/>
    <property type="molecule type" value="Genomic_DNA"/>
</dbReference>
<keyword evidence="3" id="KW-1185">Reference proteome</keyword>
<proteinExistence type="predicted"/>
<sequence>MPKWIFPLVFVLPHLAISVRLPKRFEREFVGKSSGRAAQV</sequence>
<evidence type="ECO:0000313" key="2">
    <source>
        <dbReference type="EMBL" id="PRQ49782.1"/>
    </source>
</evidence>
<name>A0A2P6RTP5_ROSCH</name>
<reference evidence="2 3" key="1">
    <citation type="journal article" date="2018" name="Nat. Genet.">
        <title>The Rosa genome provides new insights in the design of modern roses.</title>
        <authorList>
            <person name="Bendahmane M."/>
        </authorList>
    </citation>
    <scope>NUCLEOTIDE SEQUENCE [LARGE SCALE GENOMIC DNA]</scope>
    <source>
        <strain evidence="3">cv. Old Blush</strain>
    </source>
</reference>